<feature type="binding site" evidence="12">
    <location>
        <position position="134"/>
    </location>
    <ligand>
        <name>substrate</name>
    </ligand>
</feature>
<dbReference type="InterPro" id="IPR036068">
    <property type="entry name" value="Nicotinate_pribotase-like_C"/>
</dbReference>
<dbReference type="GO" id="GO:0034213">
    <property type="term" value="P:quinolinate catabolic process"/>
    <property type="evidence" value="ECO:0007669"/>
    <property type="project" value="TreeGrafter"/>
</dbReference>
<reference evidence="15 16" key="1">
    <citation type="submission" date="2020-08" db="EMBL/GenBank/DDBJ databases">
        <title>Sequencing the genomes of 1000 actinobacteria strains.</title>
        <authorList>
            <person name="Klenk H.-P."/>
        </authorList>
    </citation>
    <scope>NUCLEOTIDE SEQUENCE [LARGE SCALE GENOMIC DNA]</scope>
    <source>
        <strain evidence="15 16">DSM 11053</strain>
    </source>
</reference>
<dbReference type="Gene3D" id="3.90.1170.20">
    <property type="entry name" value="Quinolinate phosphoribosyl transferase, N-terminal domain"/>
    <property type="match status" value="1"/>
</dbReference>
<evidence type="ECO:0000256" key="9">
    <source>
        <dbReference type="ARBA" id="ARBA00033102"/>
    </source>
</evidence>
<accession>A0A7W5JS62</accession>
<feature type="domain" description="Quinolinate phosphoribosyl transferase N-terminal" evidence="14">
    <location>
        <begin position="52"/>
        <end position="143"/>
    </location>
</feature>
<dbReference type="CDD" id="cd01572">
    <property type="entry name" value="QPRTase"/>
    <property type="match status" value="1"/>
</dbReference>
<evidence type="ECO:0000256" key="10">
    <source>
        <dbReference type="ARBA" id="ARBA00047445"/>
    </source>
</evidence>
<keyword evidence="8 11" id="KW-0808">Transferase</keyword>
<dbReference type="InterPro" id="IPR037128">
    <property type="entry name" value="Quinolinate_PRibosylTase_N_sf"/>
</dbReference>
<dbReference type="EMBL" id="JACHZG010000001">
    <property type="protein sequence ID" value="MBB3325347.1"/>
    <property type="molecule type" value="Genomic_DNA"/>
</dbReference>
<dbReference type="UniPathway" id="UPA00253">
    <property type="reaction ID" value="UER00331"/>
</dbReference>
<dbReference type="AlphaFoldDB" id="A0A7W5JS62"/>
<dbReference type="Gene3D" id="3.20.20.70">
    <property type="entry name" value="Aldolase class I"/>
    <property type="match status" value="1"/>
</dbReference>
<dbReference type="SUPFAM" id="SSF54675">
    <property type="entry name" value="Nicotinate/Quinolinate PRTase N-terminal domain-like"/>
    <property type="match status" value="1"/>
</dbReference>
<dbReference type="GO" id="GO:0009435">
    <property type="term" value="P:NAD+ biosynthetic process"/>
    <property type="evidence" value="ECO:0007669"/>
    <property type="project" value="UniProtKB-UniPathway"/>
</dbReference>
<evidence type="ECO:0000256" key="8">
    <source>
        <dbReference type="ARBA" id="ARBA00022679"/>
    </source>
</evidence>
<evidence type="ECO:0000256" key="6">
    <source>
        <dbReference type="ARBA" id="ARBA00022642"/>
    </source>
</evidence>
<feature type="binding site" evidence="12">
    <location>
        <begin position="274"/>
        <end position="276"/>
    </location>
    <ligand>
        <name>substrate</name>
    </ligand>
</feature>
<evidence type="ECO:0000256" key="11">
    <source>
        <dbReference type="PIRNR" id="PIRNR006250"/>
    </source>
</evidence>
<dbReference type="GO" id="GO:0004514">
    <property type="term" value="F:nicotinate-nucleotide diphosphorylase (carboxylating) activity"/>
    <property type="evidence" value="ECO:0007669"/>
    <property type="project" value="UniProtKB-EC"/>
</dbReference>
<protein>
    <recommendedName>
        <fullName evidence="5">Nicotinate-nucleotide pyrophosphorylase [carboxylating]</fullName>
        <ecNumber evidence="4">2.4.2.19</ecNumber>
    </recommendedName>
    <alternativeName>
        <fullName evidence="9">Quinolinate phosphoribosyltransferase [decarboxylating]</fullName>
    </alternativeName>
</protein>
<comment type="function">
    <text evidence="1">Involved in the catabolism of quinolinic acid (QA).</text>
</comment>
<gene>
    <name evidence="15" type="ORF">FHX39_000291</name>
</gene>
<dbReference type="Pfam" id="PF01729">
    <property type="entry name" value="QRPTase_C"/>
    <property type="match status" value="1"/>
</dbReference>
<dbReference type="InterPro" id="IPR002638">
    <property type="entry name" value="Quinolinate_PRibosylTrfase_C"/>
</dbReference>
<keyword evidence="7 11" id="KW-0328">Glycosyltransferase</keyword>
<name>A0A7W5JS62_9ACTN</name>
<feature type="binding site" evidence="12">
    <location>
        <position position="201"/>
    </location>
    <ligand>
        <name>substrate</name>
    </ligand>
</feature>
<evidence type="ECO:0000313" key="15">
    <source>
        <dbReference type="EMBL" id="MBB3325347.1"/>
    </source>
</evidence>
<keyword evidence="6" id="KW-0662">Pyridine nucleotide biosynthesis</keyword>
<feature type="binding site" evidence="12">
    <location>
        <begin position="167"/>
        <end position="169"/>
    </location>
    <ligand>
        <name>substrate</name>
    </ligand>
</feature>
<evidence type="ECO:0000259" key="13">
    <source>
        <dbReference type="Pfam" id="PF01729"/>
    </source>
</evidence>
<dbReference type="PANTHER" id="PTHR32179:SF3">
    <property type="entry name" value="NICOTINATE-NUCLEOTIDE PYROPHOSPHORYLASE [CARBOXYLATING]"/>
    <property type="match status" value="1"/>
</dbReference>
<evidence type="ECO:0000256" key="5">
    <source>
        <dbReference type="ARBA" id="ARBA00020990"/>
    </source>
</evidence>
<evidence type="ECO:0000256" key="2">
    <source>
        <dbReference type="ARBA" id="ARBA00004893"/>
    </source>
</evidence>
<evidence type="ECO:0000313" key="16">
    <source>
        <dbReference type="Proteomes" id="UP000565572"/>
    </source>
</evidence>
<evidence type="ECO:0000256" key="7">
    <source>
        <dbReference type="ARBA" id="ARBA00022676"/>
    </source>
</evidence>
<evidence type="ECO:0000259" key="14">
    <source>
        <dbReference type="Pfam" id="PF02749"/>
    </source>
</evidence>
<dbReference type="SUPFAM" id="SSF51690">
    <property type="entry name" value="Nicotinate/Quinolinate PRTase C-terminal domain-like"/>
    <property type="match status" value="1"/>
</dbReference>
<sequence>MTVRITDLAQAEAYVASVGLDVSALAVIVAEALGEDLGGRGVLPTGTGKGVDVTSVATIAADAVATAELVARRPGVVAGLPVAAYVLAVVLTSVVGSPGPFVVEVLADEGDRVETGDVLVRVDGGTRALLTAERVALNLLTLTSGVATATRAWVDALEGTGARVRDTRKTTPGLRMLQKYAVRVGGGVNHRLSLADAALIKDNHVLAAGGVVPAYERVVAMFPDLWVQVEVTTPEQAEAVVAAGATEVLLDNMSLATMTEVVTSLKGRARFEASGGLTLASAASVARTGVDFIAVGAITHSAPILDIAMDLV</sequence>
<evidence type="ECO:0000256" key="3">
    <source>
        <dbReference type="ARBA" id="ARBA00009400"/>
    </source>
</evidence>
<dbReference type="Pfam" id="PF02749">
    <property type="entry name" value="QRPTase_N"/>
    <property type="match status" value="1"/>
</dbReference>
<dbReference type="NCBIfam" id="TIGR00078">
    <property type="entry name" value="nadC"/>
    <property type="match status" value="1"/>
</dbReference>
<dbReference type="PANTHER" id="PTHR32179">
    <property type="entry name" value="NICOTINATE-NUCLEOTIDE PYROPHOSPHORYLASE [CARBOXYLATING]"/>
    <property type="match status" value="1"/>
</dbReference>
<comment type="caution">
    <text evidence="15">The sequence shown here is derived from an EMBL/GenBank/DDBJ whole genome shotgun (WGS) entry which is preliminary data.</text>
</comment>
<comment type="similarity">
    <text evidence="3 11">Belongs to the NadC/ModD family.</text>
</comment>
<evidence type="ECO:0000256" key="1">
    <source>
        <dbReference type="ARBA" id="ARBA00003237"/>
    </source>
</evidence>
<feature type="binding site" evidence="12">
    <location>
        <position position="230"/>
    </location>
    <ligand>
        <name>substrate</name>
    </ligand>
</feature>
<comment type="pathway">
    <text evidence="2">Cofactor biosynthesis; NAD(+) biosynthesis; nicotinate D-ribonucleotide from quinolinate: step 1/1.</text>
</comment>
<feature type="binding site" evidence="12">
    <location>
        <position position="251"/>
    </location>
    <ligand>
        <name>substrate</name>
    </ligand>
</feature>
<dbReference type="InterPro" id="IPR022412">
    <property type="entry name" value="Quinolinate_PRibosylTrfase_N"/>
</dbReference>
<dbReference type="FunFam" id="3.20.20.70:FF:000030">
    <property type="entry name" value="Nicotinate-nucleotide pyrophosphorylase, carboxylating"/>
    <property type="match status" value="1"/>
</dbReference>
<evidence type="ECO:0000256" key="12">
    <source>
        <dbReference type="PIRSR" id="PIRSR006250-1"/>
    </source>
</evidence>
<proteinExistence type="inferred from homology"/>
<feature type="binding site" evidence="12">
    <location>
        <position position="191"/>
    </location>
    <ligand>
        <name>substrate</name>
    </ligand>
</feature>
<dbReference type="PIRSF" id="PIRSF006250">
    <property type="entry name" value="NadC_ModD"/>
    <property type="match status" value="1"/>
</dbReference>
<organism evidence="15 16">
    <name type="scientific">Microlunatus antarcticus</name>
    <dbReference type="NCBI Taxonomy" id="53388"/>
    <lineage>
        <taxon>Bacteria</taxon>
        <taxon>Bacillati</taxon>
        <taxon>Actinomycetota</taxon>
        <taxon>Actinomycetes</taxon>
        <taxon>Propionibacteriales</taxon>
        <taxon>Propionibacteriaceae</taxon>
        <taxon>Microlunatus</taxon>
    </lineage>
</organism>
<comment type="catalytic activity">
    <reaction evidence="10">
        <text>nicotinate beta-D-ribonucleotide + CO2 + diphosphate = quinolinate + 5-phospho-alpha-D-ribose 1-diphosphate + 2 H(+)</text>
        <dbReference type="Rhea" id="RHEA:12733"/>
        <dbReference type="ChEBI" id="CHEBI:15378"/>
        <dbReference type="ChEBI" id="CHEBI:16526"/>
        <dbReference type="ChEBI" id="CHEBI:29959"/>
        <dbReference type="ChEBI" id="CHEBI:33019"/>
        <dbReference type="ChEBI" id="CHEBI:57502"/>
        <dbReference type="ChEBI" id="CHEBI:58017"/>
        <dbReference type="EC" id="2.4.2.19"/>
    </reaction>
</comment>
<dbReference type="Proteomes" id="UP000565572">
    <property type="component" value="Unassembled WGS sequence"/>
</dbReference>
<feature type="binding site" evidence="12">
    <location>
        <begin position="295"/>
        <end position="297"/>
    </location>
    <ligand>
        <name>substrate</name>
    </ligand>
</feature>
<dbReference type="EC" id="2.4.2.19" evidence="4"/>
<dbReference type="GO" id="GO:0005737">
    <property type="term" value="C:cytoplasm"/>
    <property type="evidence" value="ECO:0007669"/>
    <property type="project" value="TreeGrafter"/>
</dbReference>
<dbReference type="InterPro" id="IPR027277">
    <property type="entry name" value="NadC/ModD"/>
</dbReference>
<dbReference type="RefSeq" id="WP_183336185.1">
    <property type="nucleotide sequence ID" value="NZ_JACHZG010000001.1"/>
</dbReference>
<feature type="domain" description="Quinolinate phosphoribosyl transferase C-terminal" evidence="13">
    <location>
        <begin position="146"/>
        <end position="310"/>
    </location>
</feature>
<dbReference type="InterPro" id="IPR013785">
    <property type="entry name" value="Aldolase_TIM"/>
</dbReference>
<evidence type="ECO:0000256" key="4">
    <source>
        <dbReference type="ARBA" id="ARBA00011944"/>
    </source>
</evidence>
<dbReference type="InterPro" id="IPR004393">
    <property type="entry name" value="NadC"/>
</dbReference>
<keyword evidence="16" id="KW-1185">Reference proteome</keyword>